<dbReference type="GO" id="GO:0032259">
    <property type="term" value="P:methylation"/>
    <property type="evidence" value="ECO:0007669"/>
    <property type="project" value="UniProtKB-KW"/>
</dbReference>
<proteinExistence type="inferred from homology"/>
<dbReference type="CDD" id="cd11646">
    <property type="entry name" value="Precorrin_3B_C17_MT"/>
    <property type="match status" value="1"/>
</dbReference>
<dbReference type="PANTHER" id="PTHR47036:SF1">
    <property type="entry name" value="COBALT-FACTOR III C(17)-METHYLTRANSFERASE-RELATED"/>
    <property type="match status" value="1"/>
</dbReference>
<dbReference type="GO" id="GO:0030789">
    <property type="term" value="F:precorrin-3B C17-methyltransferase activity"/>
    <property type="evidence" value="ECO:0007669"/>
    <property type="project" value="UniProtKB-EC"/>
</dbReference>
<protein>
    <submittedName>
        <fullName evidence="8">Precorrin-2 C(20)-methyltransferase / Precorrin-3B C(17)-methyltransferase</fullName>
        <ecNumber evidence="8">2.1.1.130</ecNumber>
        <ecNumber evidence="8">2.1.1.131</ecNumber>
    </submittedName>
</protein>
<dbReference type="CDD" id="cd11645">
    <property type="entry name" value="Precorrin_2_C20_MT"/>
    <property type="match status" value="1"/>
</dbReference>
<dbReference type="Gene3D" id="3.40.1010.10">
    <property type="entry name" value="Cobalt-precorrin-4 Transmethylase, Domain 1"/>
    <property type="match status" value="2"/>
</dbReference>
<dbReference type="InterPro" id="IPR014777">
    <property type="entry name" value="4pyrrole_Mease_sub1"/>
</dbReference>
<dbReference type="NCBIfam" id="TIGR01467">
    <property type="entry name" value="cobI_cbiL"/>
    <property type="match status" value="1"/>
</dbReference>
<dbReference type="GO" id="GO:0009236">
    <property type="term" value="P:cobalamin biosynthetic process"/>
    <property type="evidence" value="ECO:0007669"/>
    <property type="project" value="UniProtKB-UniPathway"/>
</dbReference>
<feature type="domain" description="Tetrapyrrole methylase" evidence="7">
    <location>
        <begin position="258"/>
        <end position="466"/>
    </location>
</feature>
<comment type="similarity">
    <text evidence="2">Belongs to the precorrin methyltransferase family.</text>
</comment>
<feature type="domain" description="Tetrapyrrole methylase" evidence="7">
    <location>
        <begin position="10"/>
        <end position="225"/>
    </location>
</feature>
<gene>
    <name evidence="8" type="ORF">AVDCRST_MAG45-725</name>
</gene>
<evidence type="ECO:0000256" key="3">
    <source>
        <dbReference type="ARBA" id="ARBA00022573"/>
    </source>
</evidence>
<evidence type="ECO:0000313" key="8">
    <source>
        <dbReference type="EMBL" id="CAA9490551.1"/>
    </source>
</evidence>
<accession>A0A6J4S5U0</accession>
<dbReference type="GO" id="GO:0030788">
    <property type="term" value="F:precorrin-2 C20-methyltransferase activity"/>
    <property type="evidence" value="ECO:0007669"/>
    <property type="project" value="UniProtKB-EC"/>
</dbReference>
<dbReference type="InterPro" id="IPR006363">
    <property type="entry name" value="Cbl_synth_CobJ/CibH_dom"/>
</dbReference>
<evidence type="ECO:0000256" key="5">
    <source>
        <dbReference type="ARBA" id="ARBA00022679"/>
    </source>
</evidence>
<dbReference type="InterPro" id="IPR051810">
    <property type="entry name" value="Precorrin_MeTrfase"/>
</dbReference>
<dbReference type="Pfam" id="PF00590">
    <property type="entry name" value="TP_methylase"/>
    <property type="match status" value="2"/>
</dbReference>
<dbReference type="InterPro" id="IPR014776">
    <property type="entry name" value="4pyrrole_Mease_sub2"/>
</dbReference>
<keyword evidence="5 8" id="KW-0808">Transferase</keyword>
<dbReference type="SUPFAM" id="SSF53790">
    <property type="entry name" value="Tetrapyrrole methylase"/>
    <property type="match status" value="2"/>
</dbReference>
<evidence type="ECO:0000256" key="1">
    <source>
        <dbReference type="ARBA" id="ARBA00004953"/>
    </source>
</evidence>
<dbReference type="InterPro" id="IPR006364">
    <property type="entry name" value="CobI/CbiL/CobIJ_dom"/>
</dbReference>
<dbReference type="EC" id="2.1.1.131" evidence="8"/>
<sequence>MSAPQAAAGRLYGVGVGPGDPDLVTLKAARLIAAADVVAYPVARRATTGGVARTIADPYLREGVVEVALTYPVTIEQSDHPGGYEAAIADFYDASASQLAEHLDAGRDVVVLCEGDPFFYGSYMYLHARLSHRYVTEVVPGVTSFSAAAATAGTPLVKRDDVLTILPGTLPADVLATRLRSTDAAVVMKLGRTFAGVREAAEAAQVADRAVYVERASSADERSAPLREVDAREVPYMSLVLVPTEHERATSANTAGSVSVVGLGPAGPQWLTLEAQTALAGADVLIGYKAYVDRVPPRSGQERFATDNRVEADRARHALDLAAAGSRVAVVSSGDPGIFAMASAVLEALDGTDGAARDVEVHVVPGLSAMQVAASRVGAPLGHDFAVVSLSDILKPWPIIERRLEAAAGADMALALYNPASRTRREQLERAIEVLRTHRARSTPVVVARAVGSDAEAVEVTTLGTLDLDVVDMRTLLIVGSSTTRVISANGHGGRDRVYTPRSYPGG</sequence>
<name>A0A6J4S5U0_9ACTN</name>
<dbReference type="PANTHER" id="PTHR47036">
    <property type="entry name" value="COBALT-FACTOR III C(17)-METHYLTRANSFERASE-RELATED"/>
    <property type="match status" value="1"/>
</dbReference>
<dbReference type="NCBIfam" id="TIGR01466">
    <property type="entry name" value="cobJ_cbiH"/>
    <property type="match status" value="1"/>
</dbReference>
<dbReference type="Gene3D" id="3.30.950.10">
    <property type="entry name" value="Methyltransferase, Cobalt-precorrin-4 Transmethylase, Domain 2"/>
    <property type="match status" value="2"/>
</dbReference>
<keyword evidence="3" id="KW-0169">Cobalamin biosynthesis</keyword>
<evidence type="ECO:0000256" key="4">
    <source>
        <dbReference type="ARBA" id="ARBA00022603"/>
    </source>
</evidence>
<evidence type="ECO:0000256" key="6">
    <source>
        <dbReference type="ARBA" id="ARBA00022691"/>
    </source>
</evidence>
<comment type="pathway">
    <text evidence="1">Cofactor biosynthesis; adenosylcobalamin biosynthesis.</text>
</comment>
<evidence type="ECO:0000259" key="7">
    <source>
        <dbReference type="Pfam" id="PF00590"/>
    </source>
</evidence>
<evidence type="ECO:0000256" key="2">
    <source>
        <dbReference type="ARBA" id="ARBA00005879"/>
    </source>
</evidence>
<organism evidence="8">
    <name type="scientific">uncultured Solirubrobacterales bacterium</name>
    <dbReference type="NCBI Taxonomy" id="768556"/>
    <lineage>
        <taxon>Bacteria</taxon>
        <taxon>Bacillati</taxon>
        <taxon>Actinomycetota</taxon>
        <taxon>Thermoleophilia</taxon>
        <taxon>Solirubrobacterales</taxon>
        <taxon>environmental samples</taxon>
    </lineage>
</organism>
<dbReference type="InterPro" id="IPR012382">
    <property type="entry name" value="CobI/CbiL"/>
</dbReference>
<dbReference type="InterPro" id="IPR035996">
    <property type="entry name" value="4pyrrol_Methylase_sf"/>
</dbReference>
<dbReference type="EMBL" id="CADCVU010000064">
    <property type="protein sequence ID" value="CAA9490551.1"/>
    <property type="molecule type" value="Genomic_DNA"/>
</dbReference>
<dbReference type="InterPro" id="IPR000878">
    <property type="entry name" value="4pyrrol_Mease"/>
</dbReference>
<reference evidence="8" key="1">
    <citation type="submission" date="2020-02" db="EMBL/GenBank/DDBJ databases">
        <authorList>
            <person name="Meier V. D."/>
        </authorList>
    </citation>
    <scope>NUCLEOTIDE SEQUENCE</scope>
    <source>
        <strain evidence="8">AVDCRST_MAG45</strain>
    </source>
</reference>
<dbReference type="UniPathway" id="UPA00148"/>
<dbReference type="NCBIfam" id="NF004647">
    <property type="entry name" value="PRK05990.1"/>
    <property type="match status" value="1"/>
</dbReference>
<keyword evidence="6" id="KW-0949">S-adenosyl-L-methionine</keyword>
<keyword evidence="4 8" id="KW-0489">Methyltransferase</keyword>
<dbReference type="AlphaFoldDB" id="A0A6J4S5U0"/>
<dbReference type="EC" id="2.1.1.130" evidence="8"/>